<sequence>MAPSQRRCGACYAYAVVHAIAALHSIRGGTSSARVELAELQAALCNADKTTPGCRGGWVAETYQYAMKSGILEADAWGAMVADDAWIIQNSWGTDWGEGGYMRLPRDDTLLGRNPCGLLNSATYPVVDKGEIVTPERLGDVVQGAFCSGMGLVSSSGGGGRTVRQLVEYHGVPLNDFLRINTHIPADPDAALEVNTAFYLPPCTRNVPKPPLPL</sequence>
<dbReference type="Gene3D" id="2.40.50.170">
    <property type="entry name" value="Cysteine proteinases. Chain C"/>
    <property type="match status" value="1"/>
</dbReference>
<dbReference type="OrthoDB" id="497629at2759"/>
<evidence type="ECO:0000256" key="1">
    <source>
        <dbReference type="ARBA" id="ARBA00008455"/>
    </source>
</evidence>
<dbReference type="SMART" id="SM00645">
    <property type="entry name" value="Pept_C1"/>
    <property type="match status" value="1"/>
</dbReference>
<reference evidence="3" key="1">
    <citation type="journal article" date="2020" name="bioRxiv">
        <title>Comparative genomics of Chlamydomonas.</title>
        <authorList>
            <person name="Craig R.J."/>
            <person name="Hasan A.R."/>
            <person name="Ness R.W."/>
            <person name="Keightley P.D."/>
        </authorList>
    </citation>
    <scope>NUCLEOTIDE SEQUENCE</scope>
    <source>
        <strain evidence="3">SAG 7.73</strain>
    </source>
</reference>
<dbReference type="Gene3D" id="3.90.70.10">
    <property type="entry name" value="Cysteine proteinases"/>
    <property type="match status" value="1"/>
</dbReference>
<dbReference type="InterPro" id="IPR000668">
    <property type="entry name" value="Peptidase_C1A_C"/>
</dbReference>
<evidence type="ECO:0000313" key="4">
    <source>
        <dbReference type="Proteomes" id="UP000650467"/>
    </source>
</evidence>
<evidence type="ECO:0000259" key="2">
    <source>
        <dbReference type="SMART" id="SM00645"/>
    </source>
</evidence>
<proteinExistence type="inferred from homology"/>
<dbReference type="SUPFAM" id="SSF54001">
    <property type="entry name" value="Cysteine proteinases"/>
    <property type="match status" value="1"/>
</dbReference>
<dbReference type="Proteomes" id="UP000650467">
    <property type="component" value="Unassembled WGS sequence"/>
</dbReference>
<name>A0A835T0N4_CHLIN</name>
<keyword evidence="4" id="KW-1185">Reference proteome</keyword>
<dbReference type="GO" id="GO:0006508">
    <property type="term" value="P:proteolysis"/>
    <property type="evidence" value="ECO:0007669"/>
    <property type="project" value="InterPro"/>
</dbReference>
<dbReference type="InterPro" id="IPR013128">
    <property type="entry name" value="Peptidase_C1A"/>
</dbReference>
<dbReference type="GO" id="GO:0008234">
    <property type="term" value="F:cysteine-type peptidase activity"/>
    <property type="evidence" value="ECO:0007669"/>
    <property type="project" value="InterPro"/>
</dbReference>
<evidence type="ECO:0000313" key="3">
    <source>
        <dbReference type="EMBL" id="KAG2436659.1"/>
    </source>
</evidence>
<comment type="similarity">
    <text evidence="1">Belongs to the peptidase C1 family.</text>
</comment>
<organism evidence="3 4">
    <name type="scientific">Chlamydomonas incerta</name>
    <dbReference type="NCBI Taxonomy" id="51695"/>
    <lineage>
        <taxon>Eukaryota</taxon>
        <taxon>Viridiplantae</taxon>
        <taxon>Chlorophyta</taxon>
        <taxon>core chlorophytes</taxon>
        <taxon>Chlorophyceae</taxon>
        <taxon>CS clade</taxon>
        <taxon>Chlamydomonadales</taxon>
        <taxon>Chlamydomonadaceae</taxon>
        <taxon>Chlamydomonas</taxon>
    </lineage>
</organism>
<dbReference type="PANTHER" id="PTHR12411">
    <property type="entry name" value="CYSTEINE PROTEASE FAMILY C1-RELATED"/>
    <property type="match status" value="1"/>
</dbReference>
<dbReference type="AlphaFoldDB" id="A0A835T0N4"/>
<dbReference type="InterPro" id="IPR038765">
    <property type="entry name" value="Papain-like_cys_pep_sf"/>
</dbReference>
<protein>
    <recommendedName>
        <fullName evidence="2">Peptidase C1A papain C-terminal domain-containing protein</fullName>
    </recommendedName>
</protein>
<feature type="domain" description="Peptidase C1A papain C-terminal" evidence="2">
    <location>
        <begin position="1"/>
        <end position="126"/>
    </location>
</feature>
<dbReference type="EMBL" id="JAEHOC010000012">
    <property type="protein sequence ID" value="KAG2436659.1"/>
    <property type="molecule type" value="Genomic_DNA"/>
</dbReference>
<accession>A0A835T0N4</accession>
<comment type="caution">
    <text evidence="3">The sequence shown here is derived from an EMBL/GenBank/DDBJ whole genome shotgun (WGS) entry which is preliminary data.</text>
</comment>
<dbReference type="Pfam" id="PF00112">
    <property type="entry name" value="Peptidase_C1"/>
    <property type="match status" value="2"/>
</dbReference>
<gene>
    <name evidence="3" type="ORF">HXX76_006187</name>
</gene>